<reference evidence="1 2" key="1">
    <citation type="journal article" date="2018" name="Environ. Microbiol.">
        <title>Isolation and genomic characterization of Novimethylophilus kurashikiensis gen. nov. sp. nov., a new lanthanide-dependent methylotrophic species of Methylophilaceae.</title>
        <authorList>
            <person name="Lv H."/>
            <person name="Sahin N."/>
            <person name="Tani A."/>
        </authorList>
    </citation>
    <scope>NUCLEOTIDE SEQUENCE [LARGE SCALE GENOMIC DNA]</scope>
    <source>
        <strain evidence="1 2">La2-4</strain>
    </source>
</reference>
<dbReference type="RefSeq" id="WP_109015522.1">
    <property type="nucleotide sequence ID" value="NZ_BDOQ01000007.1"/>
</dbReference>
<organism evidence="1 2">
    <name type="scientific">Novimethylophilus kurashikiensis</name>
    <dbReference type="NCBI Taxonomy" id="1825523"/>
    <lineage>
        <taxon>Bacteria</taxon>
        <taxon>Pseudomonadati</taxon>
        <taxon>Pseudomonadota</taxon>
        <taxon>Betaproteobacteria</taxon>
        <taxon>Nitrosomonadales</taxon>
        <taxon>Methylophilaceae</taxon>
        <taxon>Novimethylophilus</taxon>
    </lineage>
</organism>
<accession>A0A2R5F8G9</accession>
<name>A0A2R5F8G9_9PROT</name>
<keyword evidence="2" id="KW-1185">Reference proteome</keyword>
<protein>
    <submittedName>
        <fullName evidence="1">UPF0061 protein</fullName>
    </submittedName>
</protein>
<dbReference type="EMBL" id="BDOQ01000007">
    <property type="protein sequence ID" value="GBG14325.1"/>
    <property type="molecule type" value="Genomic_DNA"/>
</dbReference>
<gene>
    <name evidence="1" type="ORF">NMK_1923</name>
</gene>
<sequence length="84" mass="9304">MSNVKLSLQFAQKLETAHLELLKADTQDIYWGSPAEIEAGNMVHQLCIDSGIDMAQGEAYCMKATPEEICEYNLKRIAEALSAL</sequence>
<dbReference type="Proteomes" id="UP000245081">
    <property type="component" value="Unassembled WGS sequence"/>
</dbReference>
<proteinExistence type="predicted"/>
<evidence type="ECO:0000313" key="2">
    <source>
        <dbReference type="Proteomes" id="UP000245081"/>
    </source>
</evidence>
<comment type="caution">
    <text evidence="1">The sequence shown here is derived from an EMBL/GenBank/DDBJ whole genome shotgun (WGS) entry which is preliminary data.</text>
</comment>
<dbReference type="AlphaFoldDB" id="A0A2R5F8G9"/>
<evidence type="ECO:0000313" key="1">
    <source>
        <dbReference type="EMBL" id="GBG14325.1"/>
    </source>
</evidence>